<evidence type="ECO:0000256" key="4">
    <source>
        <dbReference type="ARBA" id="ARBA00022475"/>
    </source>
</evidence>
<dbReference type="InterPro" id="IPR004776">
    <property type="entry name" value="Mem_transp_PIN-like"/>
</dbReference>
<dbReference type="GO" id="GO:0055085">
    <property type="term" value="P:transmembrane transport"/>
    <property type="evidence" value="ECO:0007669"/>
    <property type="project" value="InterPro"/>
</dbReference>
<dbReference type="OrthoDB" id="9798064at2"/>
<comment type="similarity">
    <text evidence="2">Belongs to the auxin efflux carrier (TC 2.A.69) family.</text>
</comment>
<feature type="transmembrane region" description="Helical" evidence="8">
    <location>
        <begin position="67"/>
        <end position="88"/>
    </location>
</feature>
<dbReference type="Proteomes" id="UP000813420">
    <property type="component" value="Unassembled WGS sequence"/>
</dbReference>
<feature type="transmembrane region" description="Helical" evidence="8">
    <location>
        <begin position="158"/>
        <end position="177"/>
    </location>
</feature>
<organism evidence="9 10">
    <name type="scientific">Merdimonas faecis</name>
    <dbReference type="NCBI Taxonomy" id="1653435"/>
    <lineage>
        <taxon>Bacteria</taxon>
        <taxon>Bacillati</taxon>
        <taxon>Bacillota</taxon>
        <taxon>Clostridia</taxon>
        <taxon>Lachnospirales</taxon>
        <taxon>Lachnospiraceae</taxon>
        <taxon>Merdimonas</taxon>
    </lineage>
</organism>
<feature type="transmembrane region" description="Helical" evidence="8">
    <location>
        <begin position="100"/>
        <end position="119"/>
    </location>
</feature>
<dbReference type="Pfam" id="PF03547">
    <property type="entry name" value="Mem_trans"/>
    <property type="match status" value="2"/>
</dbReference>
<reference evidence="9" key="1">
    <citation type="journal article" date="2021" name="PeerJ">
        <title>Extensive microbial diversity within the chicken gut microbiome revealed by metagenomics and culture.</title>
        <authorList>
            <person name="Gilroy R."/>
            <person name="Ravi A."/>
            <person name="Getino M."/>
            <person name="Pursley I."/>
            <person name="Horton D.L."/>
            <person name="Alikhan N.F."/>
            <person name="Baker D."/>
            <person name="Gharbi K."/>
            <person name="Hall N."/>
            <person name="Watson M."/>
            <person name="Adriaenssens E.M."/>
            <person name="Foster-Nyarko E."/>
            <person name="Jarju S."/>
            <person name="Secka A."/>
            <person name="Antonio M."/>
            <person name="Oren A."/>
            <person name="Chaudhuri R.R."/>
            <person name="La Ragione R."/>
            <person name="Hildebrand F."/>
            <person name="Pallen M.J."/>
        </authorList>
    </citation>
    <scope>NUCLEOTIDE SEQUENCE</scope>
    <source>
        <strain evidence="9">USAMLcec4-12693</strain>
    </source>
</reference>
<evidence type="ECO:0000256" key="3">
    <source>
        <dbReference type="ARBA" id="ARBA00022448"/>
    </source>
</evidence>
<sequence length="310" mass="33766">MELSVLLAEQIVVIFLMMAIGYVIVKIRLFKTEDSSVLSNLVVYICFPCVIINSFQIELTARTAKGLLLAVAAAAAAHAFMLLAVWILEKPLRLNSIEKVSIIYTNAGYLVIPLVSAVLGEEWVFYTTAFLLVQNLLTWTHGVSVLKGESERNYRKILLNPNIIALAAGILLFAAQIRLPAVLASCVESMSGLVTPASMLVIGMVIGDVDLGWVFCQKRPYLICLIRLVVIPLAAAAGFAAVERAGLHADAEYILLIVLIAVAAPVAAIITQLAQIYDRDVRYASVINVMSVVFCIFTMPLAVLIYELLI</sequence>
<evidence type="ECO:0000256" key="2">
    <source>
        <dbReference type="ARBA" id="ARBA00010145"/>
    </source>
</evidence>
<evidence type="ECO:0000256" key="8">
    <source>
        <dbReference type="SAM" id="Phobius"/>
    </source>
</evidence>
<dbReference type="PANTHER" id="PTHR36838">
    <property type="entry name" value="AUXIN EFFLUX CARRIER FAMILY PROTEIN"/>
    <property type="match status" value="1"/>
</dbReference>
<comment type="subcellular location">
    <subcellularLocation>
        <location evidence="1">Cell membrane</location>
        <topology evidence="1">Multi-pass membrane protein</topology>
    </subcellularLocation>
</comment>
<protein>
    <submittedName>
        <fullName evidence="9">AEC family transporter</fullName>
    </submittedName>
</protein>
<dbReference type="Gene3D" id="1.20.1530.20">
    <property type="match status" value="1"/>
</dbReference>
<evidence type="ECO:0000256" key="7">
    <source>
        <dbReference type="ARBA" id="ARBA00023136"/>
    </source>
</evidence>
<name>A0A9D2VYN7_9FIRM</name>
<keyword evidence="3" id="KW-0813">Transport</keyword>
<feature type="transmembrane region" description="Helical" evidence="8">
    <location>
        <begin position="125"/>
        <end position="146"/>
    </location>
</feature>
<feature type="transmembrane region" description="Helical" evidence="8">
    <location>
        <begin position="37"/>
        <end position="55"/>
    </location>
</feature>
<dbReference type="RefSeq" id="WP_070088230.1">
    <property type="nucleotide sequence ID" value="NZ_CABMJS010000010.1"/>
</dbReference>
<evidence type="ECO:0000256" key="1">
    <source>
        <dbReference type="ARBA" id="ARBA00004651"/>
    </source>
</evidence>
<reference evidence="9" key="2">
    <citation type="submission" date="2021-09" db="EMBL/GenBank/DDBJ databases">
        <authorList>
            <person name="Gilroy R."/>
        </authorList>
    </citation>
    <scope>NUCLEOTIDE SEQUENCE</scope>
    <source>
        <strain evidence="9">USAMLcec4-12693</strain>
    </source>
</reference>
<feature type="transmembrane region" description="Helical" evidence="8">
    <location>
        <begin position="6"/>
        <end position="25"/>
    </location>
</feature>
<dbReference type="InterPro" id="IPR038770">
    <property type="entry name" value="Na+/solute_symporter_sf"/>
</dbReference>
<evidence type="ECO:0000256" key="5">
    <source>
        <dbReference type="ARBA" id="ARBA00022692"/>
    </source>
</evidence>
<dbReference type="EMBL" id="DYXE01000070">
    <property type="protein sequence ID" value="HJH50142.1"/>
    <property type="molecule type" value="Genomic_DNA"/>
</dbReference>
<dbReference type="AlphaFoldDB" id="A0A9D2VYN7"/>
<keyword evidence="6 8" id="KW-1133">Transmembrane helix</keyword>
<keyword evidence="4" id="KW-1003">Cell membrane</keyword>
<evidence type="ECO:0000256" key="6">
    <source>
        <dbReference type="ARBA" id="ARBA00022989"/>
    </source>
</evidence>
<evidence type="ECO:0000313" key="9">
    <source>
        <dbReference type="EMBL" id="HJH50142.1"/>
    </source>
</evidence>
<feature type="transmembrane region" description="Helical" evidence="8">
    <location>
        <begin position="253"/>
        <end position="274"/>
    </location>
</feature>
<dbReference type="PANTHER" id="PTHR36838:SF1">
    <property type="entry name" value="SLR1864 PROTEIN"/>
    <property type="match status" value="1"/>
</dbReference>
<feature type="transmembrane region" description="Helical" evidence="8">
    <location>
        <begin position="197"/>
        <end position="215"/>
    </location>
</feature>
<feature type="transmembrane region" description="Helical" evidence="8">
    <location>
        <begin position="222"/>
        <end position="241"/>
    </location>
</feature>
<accession>A0A9D2VYN7</accession>
<keyword evidence="7 8" id="KW-0472">Membrane</keyword>
<proteinExistence type="inferred from homology"/>
<dbReference type="GO" id="GO:0005886">
    <property type="term" value="C:plasma membrane"/>
    <property type="evidence" value="ECO:0007669"/>
    <property type="project" value="UniProtKB-SubCell"/>
</dbReference>
<gene>
    <name evidence="9" type="ORF">K8V39_07760</name>
</gene>
<evidence type="ECO:0000313" key="10">
    <source>
        <dbReference type="Proteomes" id="UP000813420"/>
    </source>
</evidence>
<keyword evidence="5 8" id="KW-0812">Transmembrane</keyword>
<feature type="transmembrane region" description="Helical" evidence="8">
    <location>
        <begin position="286"/>
        <end position="306"/>
    </location>
</feature>
<comment type="caution">
    <text evidence="9">The sequence shown here is derived from an EMBL/GenBank/DDBJ whole genome shotgun (WGS) entry which is preliminary data.</text>
</comment>